<dbReference type="Pfam" id="PF13474">
    <property type="entry name" value="SnoaL_3"/>
    <property type="match status" value="1"/>
</dbReference>
<comment type="caution">
    <text evidence="2">The sequence shown here is derived from an EMBL/GenBank/DDBJ whole genome shotgun (WGS) entry which is preliminary data.</text>
</comment>
<dbReference type="SUPFAM" id="SSF54427">
    <property type="entry name" value="NTF2-like"/>
    <property type="match status" value="1"/>
</dbReference>
<proteinExistence type="predicted"/>
<dbReference type="InterPro" id="IPR037401">
    <property type="entry name" value="SnoaL-like"/>
</dbReference>
<reference evidence="2 3" key="1">
    <citation type="journal article" date="2019" name="Int. J. Syst. Evol. Microbiol.">
        <title>The Global Catalogue of Microorganisms (GCM) 10K type strain sequencing project: providing services to taxonomists for standard genome sequencing and annotation.</title>
        <authorList>
            <consortium name="The Broad Institute Genomics Platform"/>
            <consortium name="The Broad Institute Genome Sequencing Center for Infectious Disease"/>
            <person name="Wu L."/>
            <person name="Ma J."/>
        </authorList>
    </citation>
    <scope>NUCLEOTIDE SEQUENCE [LARGE SCALE GENOMIC DNA]</scope>
    <source>
        <strain evidence="2 3">XZYJ18</strain>
    </source>
</reference>
<protein>
    <submittedName>
        <fullName evidence="2">Nuclear transport factor 2 family protein</fullName>
    </submittedName>
</protein>
<keyword evidence="3" id="KW-1185">Reference proteome</keyword>
<dbReference type="GeneID" id="73043765"/>
<dbReference type="Gene3D" id="3.10.450.50">
    <property type="match status" value="1"/>
</dbReference>
<dbReference type="InterPro" id="IPR032710">
    <property type="entry name" value="NTF2-like_dom_sf"/>
</dbReference>
<name>A0ABD5Q5M5_9EURY</name>
<sequence length="128" mass="14407">MNPTETVEDYYAALRREDPLAPYFAERPDAVKFGVSERLAGYDAIAEGLAEQTRTTENWSVESRGLRVTASDSVAWFTDDVGLAWTDSTETRQSFDTRWSGVLASQSDDDEGPNWRFVQMHVSAPHEI</sequence>
<dbReference type="RefSeq" id="WP_254268827.1">
    <property type="nucleotide sequence ID" value="NZ_CP100400.1"/>
</dbReference>
<dbReference type="Proteomes" id="UP001595945">
    <property type="component" value="Unassembled WGS sequence"/>
</dbReference>
<dbReference type="AlphaFoldDB" id="A0ABD5Q5M5"/>
<evidence type="ECO:0000259" key="1">
    <source>
        <dbReference type="Pfam" id="PF13474"/>
    </source>
</evidence>
<feature type="domain" description="SnoaL-like" evidence="1">
    <location>
        <begin position="5"/>
        <end position="125"/>
    </location>
</feature>
<dbReference type="EMBL" id="JBHSHT010000002">
    <property type="protein sequence ID" value="MFC4825516.1"/>
    <property type="molecule type" value="Genomic_DNA"/>
</dbReference>
<evidence type="ECO:0000313" key="3">
    <source>
        <dbReference type="Proteomes" id="UP001595945"/>
    </source>
</evidence>
<gene>
    <name evidence="2" type="ORF">ACFO9K_14745</name>
</gene>
<accession>A0ABD5Q5M5</accession>
<organism evidence="2 3">
    <name type="scientific">Halorussus aquaticus</name>
    <dbReference type="NCBI Taxonomy" id="2953748"/>
    <lineage>
        <taxon>Archaea</taxon>
        <taxon>Methanobacteriati</taxon>
        <taxon>Methanobacteriota</taxon>
        <taxon>Stenosarchaea group</taxon>
        <taxon>Halobacteria</taxon>
        <taxon>Halobacteriales</taxon>
        <taxon>Haladaptataceae</taxon>
        <taxon>Halorussus</taxon>
    </lineage>
</organism>
<evidence type="ECO:0000313" key="2">
    <source>
        <dbReference type="EMBL" id="MFC4825516.1"/>
    </source>
</evidence>